<comment type="caution">
    <text evidence="2">The sequence shown here is derived from an EMBL/GenBank/DDBJ whole genome shotgun (WGS) entry which is preliminary data.</text>
</comment>
<evidence type="ECO:0000313" key="2">
    <source>
        <dbReference type="EMBL" id="GMN22901.1"/>
    </source>
</evidence>
<feature type="region of interest" description="Disordered" evidence="1">
    <location>
        <begin position="1"/>
        <end position="26"/>
    </location>
</feature>
<name>A0AA88CN00_FICCA</name>
<protein>
    <submittedName>
        <fullName evidence="2">Uncharacterized protein</fullName>
    </submittedName>
</protein>
<keyword evidence="3" id="KW-1185">Reference proteome</keyword>
<organism evidence="2 3">
    <name type="scientific">Ficus carica</name>
    <name type="common">Common fig</name>
    <dbReference type="NCBI Taxonomy" id="3494"/>
    <lineage>
        <taxon>Eukaryota</taxon>
        <taxon>Viridiplantae</taxon>
        <taxon>Streptophyta</taxon>
        <taxon>Embryophyta</taxon>
        <taxon>Tracheophyta</taxon>
        <taxon>Spermatophyta</taxon>
        <taxon>Magnoliopsida</taxon>
        <taxon>eudicotyledons</taxon>
        <taxon>Gunneridae</taxon>
        <taxon>Pentapetalae</taxon>
        <taxon>rosids</taxon>
        <taxon>fabids</taxon>
        <taxon>Rosales</taxon>
        <taxon>Moraceae</taxon>
        <taxon>Ficeae</taxon>
        <taxon>Ficus</taxon>
    </lineage>
</organism>
<evidence type="ECO:0000313" key="3">
    <source>
        <dbReference type="Proteomes" id="UP001187192"/>
    </source>
</evidence>
<dbReference type="EMBL" id="BTGU01006748">
    <property type="protein sequence ID" value="GMN22901.1"/>
    <property type="molecule type" value="Genomic_DNA"/>
</dbReference>
<dbReference type="Proteomes" id="UP001187192">
    <property type="component" value="Unassembled WGS sequence"/>
</dbReference>
<reference evidence="2" key="1">
    <citation type="submission" date="2023-07" db="EMBL/GenBank/DDBJ databases">
        <title>draft genome sequence of fig (Ficus carica).</title>
        <authorList>
            <person name="Takahashi T."/>
            <person name="Nishimura K."/>
        </authorList>
    </citation>
    <scope>NUCLEOTIDE SEQUENCE</scope>
</reference>
<sequence>MLAGFPDRPDRDQSGRSRQAVRPVRTSRSGLIVTGQAALDQLVWASELKLLTGFLDRPDRDRLGRSEPVLVMRAGARDALVGRAGAGHALMRRAGAGCSLAVRVGAGCADEVRPVRKTQSGPANTQVLAGFPYRPDRDQSGRYGKLGPNWTGLTSEQFCSLLFRTGLTGFGQAGPENSVLTSEQFCSLFFRTGLTGPGQVGPENPVRYSEQF</sequence>
<gene>
    <name evidence="2" type="ORF">TIFTF001_049036</name>
</gene>
<evidence type="ECO:0000256" key="1">
    <source>
        <dbReference type="SAM" id="MobiDB-lite"/>
    </source>
</evidence>
<dbReference type="AlphaFoldDB" id="A0AA88CN00"/>
<accession>A0AA88CN00</accession>
<proteinExistence type="predicted"/>